<reference evidence="3" key="1">
    <citation type="submission" date="2008-06" db="EMBL/GenBank/DDBJ databases">
        <authorList>
            <person name="Lorenzi H."/>
            <person name="Inman J."/>
            <person name="Miller J."/>
            <person name="Schobel S."/>
            <person name="Amedeo P."/>
            <person name="Caler E.V."/>
            <person name="da Silva J."/>
        </authorList>
    </citation>
    <scope>NUCLEOTIDE SEQUENCE [LARGE SCALE GENOMIC DNA]</scope>
    <source>
        <strain evidence="3">RN66</strain>
    </source>
</reference>
<evidence type="ECO:0000256" key="2">
    <source>
        <dbReference type="SAM" id="SignalP"/>
    </source>
</evidence>
<evidence type="ECO:0000256" key="1">
    <source>
        <dbReference type="SAM" id="Phobius"/>
    </source>
</evidence>
<keyword evidence="1" id="KW-1133">Transmembrane helix</keyword>
<dbReference type="RefSeq" id="XP_002139525.1">
    <property type="nucleotide sequence ID" value="XM_002139489.1"/>
</dbReference>
<dbReference type="GeneID" id="6994583"/>
<gene>
    <name evidence="3" type="ORF">CMU_042490</name>
</gene>
<accession>B6AAD5</accession>
<feature type="signal peptide" evidence="2">
    <location>
        <begin position="1"/>
        <end position="20"/>
    </location>
</feature>
<keyword evidence="1" id="KW-0472">Membrane</keyword>
<keyword evidence="2" id="KW-0732">Signal</keyword>
<dbReference type="OrthoDB" id="10473155at2759"/>
<dbReference type="EMBL" id="DS989726">
    <property type="protein sequence ID" value="EEA05176.1"/>
    <property type="molecule type" value="Genomic_DNA"/>
</dbReference>
<proteinExistence type="predicted"/>
<dbReference type="AlphaFoldDB" id="B6AAD5"/>
<evidence type="ECO:0000313" key="4">
    <source>
        <dbReference type="Proteomes" id="UP000001460"/>
    </source>
</evidence>
<organism evidence="3 4">
    <name type="scientific">Cryptosporidium muris (strain RN66)</name>
    <dbReference type="NCBI Taxonomy" id="441375"/>
    <lineage>
        <taxon>Eukaryota</taxon>
        <taxon>Sar</taxon>
        <taxon>Alveolata</taxon>
        <taxon>Apicomplexa</taxon>
        <taxon>Conoidasida</taxon>
        <taxon>Coccidia</taxon>
        <taxon>Eucoccidiorida</taxon>
        <taxon>Eimeriorina</taxon>
        <taxon>Cryptosporidiidae</taxon>
        <taxon>Cryptosporidium</taxon>
    </lineage>
</organism>
<feature type="transmembrane region" description="Helical" evidence="1">
    <location>
        <begin position="88"/>
        <end position="112"/>
    </location>
</feature>
<dbReference type="VEuPathDB" id="CryptoDB:CMU_042490"/>
<evidence type="ECO:0000313" key="3">
    <source>
        <dbReference type="EMBL" id="EEA05176.1"/>
    </source>
</evidence>
<keyword evidence="4" id="KW-1185">Reference proteome</keyword>
<dbReference type="Proteomes" id="UP000001460">
    <property type="component" value="Unassembled WGS sequence"/>
</dbReference>
<sequence>MKLFIFTFFLIYLYSNYITCQNILVDNSNGLQYSNKYNNLLNNSKTTKLGIRILDTQNSLIPSIKTVGNTVEDHASSLWNYLSTGAKIGTIIGVIAASIFIIIGILYCLCFFKLCCCNCCIK</sequence>
<name>B6AAD5_CRYMR</name>
<feature type="chain" id="PRO_5002842273" evidence="2">
    <location>
        <begin position="21"/>
        <end position="122"/>
    </location>
</feature>
<keyword evidence="1" id="KW-0812">Transmembrane</keyword>
<protein>
    <submittedName>
        <fullName evidence="3">Uncharacterized protein</fullName>
    </submittedName>
</protein>